<dbReference type="EMBL" id="JBBPBM010001479">
    <property type="protein sequence ID" value="KAK8483848.1"/>
    <property type="molecule type" value="Genomic_DNA"/>
</dbReference>
<comment type="caution">
    <text evidence="1">The sequence shown here is derived from an EMBL/GenBank/DDBJ whole genome shotgun (WGS) entry which is preliminary data.</text>
</comment>
<accession>A0ABR1ZT19</accession>
<evidence type="ECO:0000313" key="1">
    <source>
        <dbReference type="EMBL" id="KAK8483848.1"/>
    </source>
</evidence>
<evidence type="ECO:0000313" key="2">
    <source>
        <dbReference type="Proteomes" id="UP001472677"/>
    </source>
</evidence>
<dbReference type="Proteomes" id="UP001472677">
    <property type="component" value="Unassembled WGS sequence"/>
</dbReference>
<sequence>MECSLWYQSPTMLEPSSSAASLKISFVALHACFHHYSDFIFGSPILHHRCYRRIIGPDHAIVSSLSPFRIDFSQFIFSAAIFVVDCDFVSTLLLPSCLAFTPSPLSLSFRFGSSES</sequence>
<name>A0ABR1ZT19_9ROSI</name>
<protein>
    <submittedName>
        <fullName evidence="1">Uncharacterized protein</fullName>
    </submittedName>
</protein>
<proteinExistence type="predicted"/>
<gene>
    <name evidence="1" type="ORF">V6N12_013452</name>
</gene>
<keyword evidence="2" id="KW-1185">Reference proteome</keyword>
<reference evidence="1 2" key="1">
    <citation type="journal article" date="2024" name="G3 (Bethesda)">
        <title>Genome assembly of Hibiscus sabdariffa L. provides insights into metabolisms of medicinal natural products.</title>
        <authorList>
            <person name="Kim T."/>
        </authorList>
    </citation>
    <scope>NUCLEOTIDE SEQUENCE [LARGE SCALE GENOMIC DNA]</scope>
    <source>
        <strain evidence="1">TK-2024</strain>
        <tissue evidence="1">Old leaves</tissue>
    </source>
</reference>
<organism evidence="1 2">
    <name type="scientific">Hibiscus sabdariffa</name>
    <name type="common">roselle</name>
    <dbReference type="NCBI Taxonomy" id="183260"/>
    <lineage>
        <taxon>Eukaryota</taxon>
        <taxon>Viridiplantae</taxon>
        <taxon>Streptophyta</taxon>
        <taxon>Embryophyta</taxon>
        <taxon>Tracheophyta</taxon>
        <taxon>Spermatophyta</taxon>
        <taxon>Magnoliopsida</taxon>
        <taxon>eudicotyledons</taxon>
        <taxon>Gunneridae</taxon>
        <taxon>Pentapetalae</taxon>
        <taxon>rosids</taxon>
        <taxon>malvids</taxon>
        <taxon>Malvales</taxon>
        <taxon>Malvaceae</taxon>
        <taxon>Malvoideae</taxon>
        <taxon>Hibiscus</taxon>
    </lineage>
</organism>